<evidence type="ECO:0000256" key="7">
    <source>
        <dbReference type="ARBA" id="ARBA00023001"/>
    </source>
</evidence>
<feature type="region of interest" description="Disordered" evidence="15">
    <location>
        <begin position="1141"/>
        <end position="1167"/>
    </location>
</feature>
<dbReference type="SUPFAM" id="SSF49384">
    <property type="entry name" value="Carbohydrate-binding domain"/>
    <property type="match status" value="2"/>
</dbReference>
<dbReference type="InterPro" id="IPR018221">
    <property type="entry name" value="Glyco_hydro_9_His_AS"/>
</dbReference>
<evidence type="ECO:0000256" key="8">
    <source>
        <dbReference type="ARBA" id="ARBA00023180"/>
    </source>
</evidence>
<evidence type="ECO:0000313" key="18">
    <source>
        <dbReference type="Proteomes" id="UP000583929"/>
    </source>
</evidence>
<name>A0A7J6H2D7_CANSA</name>
<dbReference type="SUPFAM" id="SSF48208">
    <property type="entry name" value="Six-hairpin glycosidases"/>
    <property type="match status" value="2"/>
</dbReference>
<comment type="catalytic activity">
    <reaction evidence="1 14">
        <text>Endohydrolysis of (1-&gt;4)-beta-D-glucosidic linkages in cellulose, lichenin and cereal beta-D-glucans.</text>
        <dbReference type="EC" id="3.2.1.4"/>
    </reaction>
</comment>
<dbReference type="PROSITE" id="PS00698">
    <property type="entry name" value="GH9_3"/>
    <property type="match status" value="2"/>
</dbReference>
<keyword evidence="5 14" id="KW-0732">Signal</keyword>
<dbReference type="Pfam" id="PF09478">
    <property type="entry name" value="CBM49"/>
    <property type="match status" value="2"/>
</dbReference>
<evidence type="ECO:0000256" key="5">
    <source>
        <dbReference type="ARBA" id="ARBA00022729"/>
    </source>
</evidence>
<evidence type="ECO:0000256" key="4">
    <source>
        <dbReference type="ARBA" id="ARBA00022525"/>
    </source>
</evidence>
<dbReference type="InterPro" id="IPR012341">
    <property type="entry name" value="6hp_glycosidase-like_sf"/>
</dbReference>
<evidence type="ECO:0000256" key="1">
    <source>
        <dbReference type="ARBA" id="ARBA00000966"/>
    </source>
</evidence>
<evidence type="ECO:0000256" key="10">
    <source>
        <dbReference type="ARBA" id="ARBA00023295"/>
    </source>
</evidence>
<evidence type="ECO:0000256" key="14">
    <source>
        <dbReference type="RuleBase" id="RU361166"/>
    </source>
</evidence>
<gene>
    <name evidence="17" type="ORF">G4B88_006433</name>
</gene>
<feature type="domain" description="Carbohydrate binding" evidence="16">
    <location>
        <begin position="1170"/>
        <end position="1250"/>
    </location>
</feature>
<dbReference type="InterPro" id="IPR033126">
    <property type="entry name" value="Glyco_hydro_9_Asp/Glu_AS"/>
</dbReference>
<feature type="active site" evidence="13">
    <location>
        <position position="463"/>
    </location>
</feature>
<feature type="active site" evidence="12">
    <location>
        <position position="1041"/>
    </location>
</feature>
<evidence type="ECO:0000256" key="15">
    <source>
        <dbReference type="SAM" id="MobiDB-lite"/>
    </source>
</evidence>
<comment type="caution">
    <text evidence="17">The sequence shown here is derived from an EMBL/GenBank/DDBJ whole genome shotgun (WGS) entry which is preliminary data.</text>
</comment>
<feature type="domain" description="Carbohydrate binding" evidence="16">
    <location>
        <begin position="543"/>
        <end position="623"/>
    </location>
</feature>
<evidence type="ECO:0000256" key="13">
    <source>
        <dbReference type="PROSITE-ProRule" id="PRU10060"/>
    </source>
</evidence>
<dbReference type="EC" id="3.2.1.4" evidence="14"/>
<keyword evidence="10 12" id="KW-0326">Glycosidase</keyword>
<evidence type="ECO:0000313" key="17">
    <source>
        <dbReference type="EMBL" id="KAF4389374.1"/>
    </source>
</evidence>
<feature type="active site" evidence="13">
    <location>
        <position position="1102"/>
    </location>
</feature>
<feature type="signal peptide" evidence="14">
    <location>
        <begin position="1"/>
        <end position="22"/>
    </location>
</feature>
<feature type="compositionally biased region" description="Low complexity" evidence="15">
    <location>
        <begin position="528"/>
        <end position="540"/>
    </location>
</feature>
<keyword evidence="18" id="KW-1185">Reference proteome</keyword>
<proteinExistence type="inferred from homology"/>
<dbReference type="AlphaFoldDB" id="A0A7J6H2D7"/>
<dbReference type="PROSITE" id="PS00592">
    <property type="entry name" value="GH9_2"/>
    <property type="match status" value="2"/>
</dbReference>
<dbReference type="Proteomes" id="UP000583929">
    <property type="component" value="Unassembled WGS sequence"/>
</dbReference>
<sequence>MEQKAVVATLFLVLLCFPVAFSGHDYGQALSKSILFFEAQRSGYLPRNQRVNWRSNSGLHDGKASGVDLVGGYYDAGDNVKFGLPMAFTVTMMSWSIIEYGKQMGENGELGHAMDAVKWGTDYFIKAHPQPYVLYGEVGDGNSDHYCWQRPEDMTTDRRAYKIDPSNPGSDLAGETAAAMAAASIVFRRSNPAYSSELLRHAHQLFDFADKYRGKYDSSITVAQKYYRSISGYYDELLWAAAWMYQATNNQYYLGYLAKNAEAMGGTGWSMTEFGWDVKYAGVQTLVSKFLMQGKAGRYAPVFEKYQEKAEHFMCGCIGKGSRNVQKTPAGLIFRQRWNNLQFVTSASFLSTVYSDYLTSSGKYLKCASGNVAPSQLLSFAKSQVDYILGDNPRATSYMVGYGNNYPRQVHHRGSSIVSYKANPKFVACREGYATWFSRKASDPNLLTGAIVGGPDAYDNFADERDNYEQTEPATYNNAPLLGILARLSSGSRGYNQLLPVVVPAPKVVTPQKPIAVNPQKPVPRPKTSPAATPAVSTTSGPISVQQKMTTSWISNGKTYYRYSTVVTNKSTKDVKSVKISISKLYGPIWGLTKSGDFYTLPSWLNNIPAGKSLEFVYIHSASPADVAVSSYTLDDDKLEELGEERSEETVYEKCSSSFTSMLLCFPVAFSGHDYGQALSKSILFFEAQRSGYLPRNQRVNWRSNSGLNDGKASGVDLVGGYYDAGDNVKFGLPMAFTVTMMSWSIIEYGKQMGENGELGHAMDAVKWGTDYFIKAHPQPYVLYGEVGDGNSDHYCWQRPEDMTTDRRAYKIDPSNPGSDLAGETAAAMAAASILFDFADKYRGKYDSSITVAQKYYRSISGYYDELLWAAAWMYQATNNQYYLGYLAKNAEAMGGTGWSMTEFGWDVKYAGVQTLVSKFLMQGKAGRYAPVFEKYQEKAEYFMCGCIGKGSRNVQKTPAGLIFRQRWNNLQFVTSASFLSTVYSDYLTSSGKYLKCSSGNVAPSQLLSFAKSQVDYILGDNPRATSYMVGYGNNYPRQVHHRGSSIVSYKVNSKFVACREGYATWFSRKASDPNLLTGAIVGGPDAYDNFADERDNYEQTEPATYNNAPLLGILARLSSGSRGYNQLLPVVVPTPKIVTPQKPKAVNPRKPVPQSKPNPATYIPGPGPISIQQKVTSSWISNGKTYYRYSTVVTNKSSKNVKFVKISISKLYGPIWGLTKSGDFYTLPSWLNNIPAGKSLEFVYIHSASPANVAVSSYTLS</sequence>
<reference evidence="17 18" key="1">
    <citation type="journal article" date="2020" name="bioRxiv">
        <title>Sequence and annotation of 42 cannabis genomes reveals extensive copy number variation in cannabinoid synthesis and pathogen resistance genes.</title>
        <authorList>
            <person name="Mckernan K.J."/>
            <person name="Helbert Y."/>
            <person name="Kane L.T."/>
            <person name="Ebling H."/>
            <person name="Zhang L."/>
            <person name="Liu B."/>
            <person name="Eaton Z."/>
            <person name="Mclaughlin S."/>
            <person name="Kingan S."/>
            <person name="Baybayan P."/>
            <person name="Concepcion G."/>
            <person name="Jordan M."/>
            <person name="Riva A."/>
            <person name="Barbazuk W."/>
            <person name="Harkins T."/>
        </authorList>
    </citation>
    <scope>NUCLEOTIDE SEQUENCE [LARGE SCALE GENOMIC DNA]</scope>
    <source>
        <strain evidence="18">cv. Jamaican Lion 4</strain>
        <tissue evidence="17">Leaf</tissue>
    </source>
</reference>
<keyword evidence="7 14" id="KW-0136">Cellulose degradation</keyword>
<dbReference type="SMART" id="SM01063">
    <property type="entry name" value="CBM49"/>
    <property type="match status" value="2"/>
</dbReference>
<dbReference type="GO" id="GO:0005576">
    <property type="term" value="C:extracellular region"/>
    <property type="evidence" value="ECO:0007669"/>
    <property type="project" value="UniProtKB-SubCell"/>
</dbReference>
<accession>A0A7J6H2D7</accession>
<feature type="active site" evidence="13">
    <location>
        <position position="472"/>
    </location>
</feature>
<protein>
    <recommendedName>
        <fullName evidence="14">Endoglucanase</fullName>
        <ecNumber evidence="14">3.2.1.4</ecNumber>
    </recommendedName>
</protein>
<organism evidence="17 18">
    <name type="scientific">Cannabis sativa</name>
    <name type="common">Hemp</name>
    <name type="synonym">Marijuana</name>
    <dbReference type="NCBI Taxonomy" id="3483"/>
    <lineage>
        <taxon>Eukaryota</taxon>
        <taxon>Viridiplantae</taxon>
        <taxon>Streptophyta</taxon>
        <taxon>Embryophyta</taxon>
        <taxon>Tracheophyta</taxon>
        <taxon>Spermatophyta</taxon>
        <taxon>Magnoliopsida</taxon>
        <taxon>eudicotyledons</taxon>
        <taxon>Gunneridae</taxon>
        <taxon>Pentapetalae</taxon>
        <taxon>rosids</taxon>
        <taxon>fabids</taxon>
        <taxon>Rosales</taxon>
        <taxon>Cannabaceae</taxon>
        <taxon>Cannabis</taxon>
    </lineage>
</organism>
<evidence type="ECO:0000256" key="2">
    <source>
        <dbReference type="ARBA" id="ARBA00004613"/>
    </source>
</evidence>
<dbReference type="PANTHER" id="PTHR22298">
    <property type="entry name" value="ENDO-1,4-BETA-GLUCANASE"/>
    <property type="match status" value="1"/>
</dbReference>
<dbReference type="InterPro" id="IPR008928">
    <property type="entry name" value="6-hairpin_glycosidase_sf"/>
</dbReference>
<dbReference type="InterPro" id="IPR019028">
    <property type="entry name" value="CBM_49"/>
</dbReference>
<dbReference type="GO" id="GO:0030245">
    <property type="term" value="P:cellulose catabolic process"/>
    <property type="evidence" value="ECO:0007669"/>
    <property type="project" value="UniProtKB-KW"/>
</dbReference>
<dbReference type="Pfam" id="PF00759">
    <property type="entry name" value="Glyco_hydro_9"/>
    <property type="match status" value="2"/>
</dbReference>
<keyword evidence="4" id="KW-0964">Secreted</keyword>
<evidence type="ECO:0000256" key="9">
    <source>
        <dbReference type="ARBA" id="ARBA00023277"/>
    </source>
</evidence>
<feature type="chain" id="PRO_5029938641" description="Endoglucanase" evidence="14">
    <location>
        <begin position="23"/>
        <end position="1262"/>
    </location>
</feature>
<keyword evidence="9 12" id="KW-0119">Carbohydrate metabolism</keyword>
<feature type="region of interest" description="Disordered" evidence="15">
    <location>
        <begin position="514"/>
        <end position="542"/>
    </location>
</feature>
<dbReference type="InterPro" id="IPR001701">
    <property type="entry name" value="Glyco_hydro_9"/>
</dbReference>
<comment type="similarity">
    <text evidence="3 12 14">Belongs to the glycosyl hydrolase 9 (cellulase E) family.</text>
</comment>
<keyword evidence="8" id="KW-0325">Glycoprotein</keyword>
<evidence type="ECO:0000256" key="3">
    <source>
        <dbReference type="ARBA" id="ARBA00007072"/>
    </source>
</evidence>
<evidence type="ECO:0000256" key="11">
    <source>
        <dbReference type="ARBA" id="ARBA00023326"/>
    </source>
</evidence>
<keyword evidence="11 12" id="KW-0624">Polysaccharide degradation</keyword>
<dbReference type="InterPro" id="IPR008965">
    <property type="entry name" value="CBM2/CBM3_carb-bd_dom_sf"/>
</dbReference>
<evidence type="ECO:0000259" key="16">
    <source>
        <dbReference type="SMART" id="SM01063"/>
    </source>
</evidence>
<feature type="active site" evidence="12">
    <location>
        <position position="411"/>
    </location>
</feature>
<keyword evidence="6 12" id="KW-0378">Hydrolase</keyword>
<evidence type="ECO:0000256" key="6">
    <source>
        <dbReference type="ARBA" id="ARBA00022801"/>
    </source>
</evidence>
<comment type="subcellular location">
    <subcellularLocation>
        <location evidence="2">Secreted</location>
    </subcellularLocation>
</comment>
<dbReference type="EMBL" id="JAATIQ010000067">
    <property type="protein sequence ID" value="KAF4389374.1"/>
    <property type="molecule type" value="Genomic_DNA"/>
</dbReference>
<dbReference type="GO" id="GO:0008810">
    <property type="term" value="F:cellulase activity"/>
    <property type="evidence" value="ECO:0007669"/>
    <property type="project" value="UniProtKB-EC"/>
</dbReference>
<dbReference type="FunFam" id="1.50.10.10:FF:000020">
    <property type="entry name" value="Endoglucanase"/>
    <property type="match status" value="2"/>
</dbReference>
<feature type="active site" evidence="13">
    <location>
        <position position="1093"/>
    </location>
</feature>
<evidence type="ECO:0000256" key="12">
    <source>
        <dbReference type="PROSITE-ProRule" id="PRU10059"/>
    </source>
</evidence>
<dbReference type="Gene3D" id="1.50.10.10">
    <property type="match status" value="2"/>
</dbReference>
<dbReference type="GO" id="GO:0030246">
    <property type="term" value="F:carbohydrate binding"/>
    <property type="evidence" value="ECO:0007669"/>
    <property type="project" value="InterPro"/>
</dbReference>